<dbReference type="RefSeq" id="XP_067691913.1">
    <property type="nucleotide sequence ID" value="XM_067835347.1"/>
</dbReference>
<reference evidence="2 3" key="1">
    <citation type="submission" date="2021-02" db="EMBL/GenBank/DDBJ databases">
        <title>Leishmania (Mundinia) enrietti genome sequencing and assembly.</title>
        <authorList>
            <person name="Almutairi H."/>
            <person name="Gatherer D."/>
        </authorList>
    </citation>
    <scope>NUCLEOTIDE SEQUENCE [LARGE SCALE GENOMIC DNA]</scope>
    <source>
        <strain evidence="2">CUR178</strain>
    </source>
</reference>
<dbReference type="EMBL" id="JAFHKP010000027">
    <property type="protein sequence ID" value="KAG5475902.1"/>
    <property type="molecule type" value="Genomic_DNA"/>
</dbReference>
<sequence length="916" mass="98561">MHREVDLSPFFVGAACVLADSSGAELAISRAFASAANACHEAHQLQRPWNDLQPQRSSVCVGVQLRIGSPLPSWTRQAKDVLLRCVDRAVMRIFPPLDVLQYLDADSPVFLAADANASGKSAVPHLCVAFAIKPSACLWPASLLRQHAVEGEVVAGVHLGESETEAAAALQSMHDTLSDIDLWNRARAAHQLREASIAVDCDLQRTGAMTASGATSMATAVGLPSQQQGWKEKQTKLQWQLARWLTELFMNEGSWARPHVSPSAGSSGLAQKGPMDGATRRLFQSPLRLSFAHVVDAALAAPKTASQSAMPGAAVPRRLLHADVRGVEWEGLLVGYTTRYAYIAVPYFVTPAEATAAVESGPSCVWTFVSRIPIPAILCESTASDAEGRRSAKGCSSRKRLRTGVSYHSNTAASEQGCYGTSAARSVLAHCFNTEELMRHDTNAETVFRLADTPCVVTVRAHRVYCARADPARQPRMHVTTPSWGHSSTKAEPFASPYTLSLVLEDAYAVRMRSALSDTSAAPTSVASFATTHWAVSLMCQHDLQQSPENNGEEGGRARGQSAINTVARTIHTFPDLVGVVRESCHRFQRSHERFRALYARCVQVRGSKTSTSSDTAAKAEEAVMEGLSSTKSPKVHAKATEPVPELAVTKEALLPTVASQHLRLLRQAEAVYGALSDSVSVHFGKLRGAARVPVPNVRTTADVAQLEECHNVEFKAKVGLVTKGSFSDAHSQEQRHPVLMDAERLRNTMAAMAACRGGVILLGVTDDGRIFGHAKQLEVARRLRTSGFCPAMVKGTVQVKELRWLGANGHVDSASEKNSSESRGNGISPPVTRAMPANWWKRSATPAAASVPSTSARAEAGTSADDQIITVVTVQKGQAPFYATAKHAPPYQRGCTSTTMMPVIVMARRIMKELA</sequence>
<dbReference type="GeneID" id="94170857"/>
<name>A0A836G646_LEIEN</name>
<gene>
    <name evidence="2" type="ORF">CUR178_03616</name>
</gene>
<protein>
    <submittedName>
        <fullName evidence="2">Uncharacterized protein</fullName>
    </submittedName>
</protein>
<dbReference type="Proteomes" id="UP000674179">
    <property type="component" value="Chromosome 27"/>
</dbReference>
<evidence type="ECO:0000313" key="3">
    <source>
        <dbReference type="Proteomes" id="UP000674179"/>
    </source>
</evidence>
<dbReference type="AlphaFoldDB" id="A0A836G646"/>
<evidence type="ECO:0000313" key="2">
    <source>
        <dbReference type="EMBL" id="KAG5475902.1"/>
    </source>
</evidence>
<organism evidence="2 3">
    <name type="scientific">Leishmania enriettii</name>
    <dbReference type="NCBI Taxonomy" id="5663"/>
    <lineage>
        <taxon>Eukaryota</taxon>
        <taxon>Discoba</taxon>
        <taxon>Euglenozoa</taxon>
        <taxon>Kinetoplastea</taxon>
        <taxon>Metakinetoplastina</taxon>
        <taxon>Trypanosomatida</taxon>
        <taxon>Trypanosomatidae</taxon>
        <taxon>Leishmaniinae</taxon>
        <taxon>Leishmania</taxon>
    </lineage>
</organism>
<dbReference type="KEGG" id="lenr:94170857"/>
<evidence type="ECO:0000256" key="1">
    <source>
        <dbReference type="SAM" id="MobiDB-lite"/>
    </source>
</evidence>
<dbReference type="OrthoDB" id="272645at2759"/>
<comment type="caution">
    <text evidence="2">The sequence shown here is derived from an EMBL/GenBank/DDBJ whole genome shotgun (WGS) entry which is preliminary data.</text>
</comment>
<keyword evidence="3" id="KW-1185">Reference proteome</keyword>
<accession>A0A836G646</accession>
<feature type="region of interest" description="Disordered" evidence="1">
    <location>
        <begin position="812"/>
        <end position="833"/>
    </location>
</feature>
<proteinExistence type="predicted"/>
<dbReference type="Gene3D" id="3.30.950.30">
    <property type="entry name" value="Schlafen, AAA domain"/>
    <property type="match status" value="1"/>
</dbReference>
<dbReference type="InterPro" id="IPR038461">
    <property type="entry name" value="Schlafen_AlbA_2_dom_sf"/>
</dbReference>